<dbReference type="EMBL" id="JBHSEF010000008">
    <property type="protein sequence ID" value="MFC4353576.1"/>
    <property type="molecule type" value="Genomic_DNA"/>
</dbReference>
<keyword evidence="9" id="KW-0067">ATP-binding</keyword>
<dbReference type="InterPro" id="IPR003594">
    <property type="entry name" value="HATPase_dom"/>
</dbReference>
<protein>
    <recommendedName>
        <fullName evidence="3">histidine kinase</fullName>
        <ecNumber evidence="3">2.7.13.3</ecNumber>
    </recommendedName>
</protein>
<evidence type="ECO:0000256" key="11">
    <source>
        <dbReference type="ARBA" id="ARBA00023012"/>
    </source>
</evidence>
<accession>A0ABV8US81</accession>
<evidence type="ECO:0000256" key="7">
    <source>
        <dbReference type="ARBA" id="ARBA00022741"/>
    </source>
</evidence>
<dbReference type="Proteomes" id="UP001595733">
    <property type="component" value="Unassembled WGS sequence"/>
</dbReference>
<evidence type="ECO:0000256" key="2">
    <source>
        <dbReference type="ARBA" id="ARBA00004651"/>
    </source>
</evidence>
<feature type="transmembrane region" description="Helical" evidence="13">
    <location>
        <begin position="37"/>
        <end position="58"/>
    </location>
</feature>
<comment type="caution">
    <text evidence="15">The sequence shown here is derived from an EMBL/GenBank/DDBJ whole genome shotgun (WGS) entry which is preliminary data.</text>
</comment>
<dbReference type="GO" id="GO:0016301">
    <property type="term" value="F:kinase activity"/>
    <property type="evidence" value="ECO:0007669"/>
    <property type="project" value="UniProtKB-KW"/>
</dbReference>
<dbReference type="InterPro" id="IPR036890">
    <property type="entry name" value="HATPase_C_sf"/>
</dbReference>
<reference evidence="16" key="1">
    <citation type="journal article" date="2019" name="Int. J. Syst. Evol. Microbiol.">
        <title>The Global Catalogue of Microorganisms (GCM) 10K type strain sequencing project: providing services to taxonomists for standard genome sequencing and annotation.</title>
        <authorList>
            <consortium name="The Broad Institute Genomics Platform"/>
            <consortium name="The Broad Institute Genome Sequencing Center for Infectious Disease"/>
            <person name="Wu L."/>
            <person name="Ma J."/>
        </authorList>
    </citation>
    <scope>NUCLEOTIDE SEQUENCE [LARGE SCALE GENOMIC DNA]</scope>
    <source>
        <strain evidence="16">CCUG 50353</strain>
    </source>
</reference>
<dbReference type="SUPFAM" id="SSF55874">
    <property type="entry name" value="ATPase domain of HSP90 chaperone/DNA topoisomerase II/histidine kinase"/>
    <property type="match status" value="1"/>
</dbReference>
<dbReference type="InterPro" id="IPR003661">
    <property type="entry name" value="HisK_dim/P_dom"/>
</dbReference>
<evidence type="ECO:0000256" key="6">
    <source>
        <dbReference type="ARBA" id="ARBA00022692"/>
    </source>
</evidence>
<sequence>MTKLFVREHLLTILFPIVIAGMSCLLFWLDGYGSVNTMLYVFIVTVVLTAVLHFYLYLRKYKYYRRITTPPKAMEDMLEKLYASPEQSAEQHYMKQLYKLYQQEVQSLYSAQKRHLQFMNGWVHQMKTPIAVIELMIQEQDRIDSQSVSEEMERLKRALEAVLMNARLDTFEEDLRIERVHLSDMVKAIVNENKRLFIRNQLYPRVEIDETVEVTTDRKWVQFIITQFITNAVKYSFTPQSSIWITSERTPGRISLTVKDEGIGIPSSDIKRVTRAFFTGENGRKTGESTGMGLYIANEVCERLGHKLEIESEQQVGTSVTIHFIEEQEGES</sequence>
<keyword evidence="7" id="KW-0547">Nucleotide-binding</keyword>
<dbReference type="CDD" id="cd00082">
    <property type="entry name" value="HisKA"/>
    <property type="match status" value="1"/>
</dbReference>
<keyword evidence="6 13" id="KW-0812">Transmembrane</keyword>
<evidence type="ECO:0000256" key="10">
    <source>
        <dbReference type="ARBA" id="ARBA00022989"/>
    </source>
</evidence>
<feature type="transmembrane region" description="Helical" evidence="13">
    <location>
        <begin position="12"/>
        <end position="31"/>
    </location>
</feature>
<evidence type="ECO:0000256" key="8">
    <source>
        <dbReference type="ARBA" id="ARBA00022777"/>
    </source>
</evidence>
<feature type="domain" description="Histidine kinase" evidence="14">
    <location>
        <begin position="121"/>
        <end position="328"/>
    </location>
</feature>
<evidence type="ECO:0000259" key="14">
    <source>
        <dbReference type="PROSITE" id="PS50109"/>
    </source>
</evidence>
<dbReference type="PANTHER" id="PTHR45453:SF2">
    <property type="entry name" value="HISTIDINE KINASE"/>
    <property type="match status" value="1"/>
</dbReference>
<keyword evidence="5" id="KW-0808">Transferase</keyword>
<evidence type="ECO:0000256" key="1">
    <source>
        <dbReference type="ARBA" id="ARBA00000085"/>
    </source>
</evidence>
<comment type="catalytic activity">
    <reaction evidence="1">
        <text>ATP + protein L-histidine = ADP + protein N-phospho-L-histidine.</text>
        <dbReference type="EC" id="2.7.13.3"/>
    </reaction>
</comment>
<dbReference type="InterPro" id="IPR005467">
    <property type="entry name" value="His_kinase_dom"/>
</dbReference>
<keyword evidence="11" id="KW-0902">Two-component regulatory system</keyword>
<dbReference type="EC" id="2.7.13.3" evidence="3"/>
<keyword evidence="12 13" id="KW-0472">Membrane</keyword>
<dbReference type="PROSITE" id="PS50109">
    <property type="entry name" value="HIS_KIN"/>
    <property type="match status" value="1"/>
</dbReference>
<keyword evidence="4" id="KW-1003">Cell membrane</keyword>
<comment type="subcellular location">
    <subcellularLocation>
        <location evidence="2">Cell membrane</location>
        <topology evidence="2">Multi-pass membrane protein</topology>
    </subcellularLocation>
</comment>
<evidence type="ECO:0000256" key="13">
    <source>
        <dbReference type="SAM" id="Phobius"/>
    </source>
</evidence>
<dbReference type="PROSITE" id="PS51257">
    <property type="entry name" value="PROKAR_LIPOPROTEIN"/>
    <property type="match status" value="1"/>
</dbReference>
<keyword evidence="10 13" id="KW-1133">Transmembrane helix</keyword>
<keyword evidence="8 15" id="KW-0418">Kinase</keyword>
<evidence type="ECO:0000313" key="16">
    <source>
        <dbReference type="Proteomes" id="UP001595733"/>
    </source>
</evidence>
<organism evidence="15 16">
    <name type="scientific">Chryseomicrobium palamuruense</name>
    <dbReference type="NCBI Taxonomy" id="682973"/>
    <lineage>
        <taxon>Bacteria</taxon>
        <taxon>Bacillati</taxon>
        <taxon>Bacillota</taxon>
        <taxon>Bacilli</taxon>
        <taxon>Bacillales</taxon>
        <taxon>Caryophanaceae</taxon>
        <taxon>Chryseomicrobium</taxon>
    </lineage>
</organism>
<dbReference type="InterPro" id="IPR050351">
    <property type="entry name" value="BphY/WalK/GraS-like"/>
</dbReference>
<gene>
    <name evidence="15" type="ORF">ACFO0S_00685</name>
</gene>
<keyword evidence="16" id="KW-1185">Reference proteome</keyword>
<proteinExistence type="predicted"/>
<evidence type="ECO:0000256" key="5">
    <source>
        <dbReference type="ARBA" id="ARBA00022679"/>
    </source>
</evidence>
<dbReference type="Pfam" id="PF02518">
    <property type="entry name" value="HATPase_c"/>
    <property type="match status" value="1"/>
</dbReference>
<name>A0ABV8US81_9BACL</name>
<evidence type="ECO:0000256" key="4">
    <source>
        <dbReference type="ARBA" id="ARBA00022475"/>
    </source>
</evidence>
<evidence type="ECO:0000313" key="15">
    <source>
        <dbReference type="EMBL" id="MFC4353576.1"/>
    </source>
</evidence>
<dbReference type="PANTHER" id="PTHR45453">
    <property type="entry name" value="PHOSPHATE REGULON SENSOR PROTEIN PHOR"/>
    <property type="match status" value="1"/>
</dbReference>
<evidence type="ECO:0000256" key="3">
    <source>
        <dbReference type="ARBA" id="ARBA00012438"/>
    </source>
</evidence>
<dbReference type="SMART" id="SM00387">
    <property type="entry name" value="HATPase_c"/>
    <property type="match status" value="1"/>
</dbReference>
<evidence type="ECO:0000256" key="12">
    <source>
        <dbReference type="ARBA" id="ARBA00023136"/>
    </source>
</evidence>
<evidence type="ECO:0000256" key="9">
    <source>
        <dbReference type="ARBA" id="ARBA00022840"/>
    </source>
</evidence>
<dbReference type="RefSeq" id="WP_378139098.1">
    <property type="nucleotide sequence ID" value="NZ_JBHSEF010000008.1"/>
</dbReference>
<dbReference type="Gene3D" id="3.30.565.10">
    <property type="entry name" value="Histidine kinase-like ATPase, C-terminal domain"/>
    <property type="match status" value="1"/>
</dbReference>